<gene>
    <name evidence="2" type="ORF">SVIM_LOCUS271510</name>
</gene>
<evidence type="ECO:0000313" key="2">
    <source>
        <dbReference type="EMBL" id="VFU44301.1"/>
    </source>
</evidence>
<protein>
    <submittedName>
        <fullName evidence="2">Uncharacterized protein</fullName>
    </submittedName>
</protein>
<accession>A0A6N2LTQ6</accession>
<dbReference type="AlphaFoldDB" id="A0A6N2LTQ6"/>
<proteinExistence type="predicted"/>
<organism evidence="2">
    <name type="scientific">Salix viminalis</name>
    <name type="common">Common osier</name>
    <name type="synonym">Basket willow</name>
    <dbReference type="NCBI Taxonomy" id="40686"/>
    <lineage>
        <taxon>Eukaryota</taxon>
        <taxon>Viridiplantae</taxon>
        <taxon>Streptophyta</taxon>
        <taxon>Embryophyta</taxon>
        <taxon>Tracheophyta</taxon>
        <taxon>Spermatophyta</taxon>
        <taxon>Magnoliopsida</taxon>
        <taxon>eudicotyledons</taxon>
        <taxon>Gunneridae</taxon>
        <taxon>Pentapetalae</taxon>
        <taxon>rosids</taxon>
        <taxon>fabids</taxon>
        <taxon>Malpighiales</taxon>
        <taxon>Salicaceae</taxon>
        <taxon>Saliceae</taxon>
        <taxon>Salix</taxon>
    </lineage>
</organism>
<reference evidence="2" key="1">
    <citation type="submission" date="2019-03" db="EMBL/GenBank/DDBJ databases">
        <authorList>
            <person name="Mank J."/>
            <person name="Almeida P."/>
        </authorList>
    </citation>
    <scope>NUCLEOTIDE SEQUENCE</scope>
    <source>
        <strain evidence="2">78183</strain>
    </source>
</reference>
<dbReference type="EMBL" id="CAADRP010001597">
    <property type="protein sequence ID" value="VFU44301.1"/>
    <property type="molecule type" value="Genomic_DNA"/>
</dbReference>
<name>A0A6N2LTQ6_SALVM</name>
<sequence length="62" mass="6969">MKKRDGELSSRIQVPKQKLDEAGQHARGRGFAGFSISGMAMPLKLEMENQLDHCKNQNLDNI</sequence>
<evidence type="ECO:0000256" key="1">
    <source>
        <dbReference type="SAM" id="MobiDB-lite"/>
    </source>
</evidence>
<feature type="region of interest" description="Disordered" evidence="1">
    <location>
        <begin position="1"/>
        <end position="26"/>
    </location>
</feature>